<evidence type="ECO:0000313" key="2">
    <source>
        <dbReference type="EMBL" id="KHF40808.1"/>
    </source>
</evidence>
<evidence type="ECO:0000256" key="1">
    <source>
        <dbReference type="SAM" id="SignalP"/>
    </source>
</evidence>
<feature type="signal peptide" evidence="1">
    <location>
        <begin position="1"/>
        <end position="24"/>
    </location>
</feature>
<dbReference type="AlphaFoldDB" id="A0A0B0IDZ8"/>
<keyword evidence="1" id="KW-0732">Signal</keyword>
<name>A0A0B0IDZ8_9BACI</name>
<gene>
    <name evidence="2" type="ORF">LQ50_06845</name>
</gene>
<reference evidence="2 3" key="1">
    <citation type="submission" date="2014-09" db="EMBL/GenBank/DDBJ databases">
        <title>Genome sequencing and annotation of Bacillus Okhensis strain Kh10-101T.</title>
        <authorList>
            <person name="Prakash J.S."/>
        </authorList>
    </citation>
    <scope>NUCLEOTIDE SEQUENCE [LARGE SCALE GENOMIC DNA]</scope>
    <source>
        <strain evidence="3">Kh10-101T</strain>
    </source>
</reference>
<dbReference type="RefSeq" id="WP_034627284.1">
    <property type="nucleotide sequence ID" value="NZ_JRJU01000006.1"/>
</dbReference>
<evidence type="ECO:0000313" key="3">
    <source>
        <dbReference type="Proteomes" id="UP000030832"/>
    </source>
</evidence>
<dbReference type="EMBL" id="JRJU01000006">
    <property type="protein sequence ID" value="KHF40808.1"/>
    <property type="molecule type" value="Genomic_DNA"/>
</dbReference>
<organism evidence="2 3">
    <name type="scientific">Halalkalibacter okhensis</name>
    <dbReference type="NCBI Taxonomy" id="333138"/>
    <lineage>
        <taxon>Bacteria</taxon>
        <taxon>Bacillati</taxon>
        <taxon>Bacillota</taxon>
        <taxon>Bacilli</taxon>
        <taxon>Bacillales</taxon>
        <taxon>Bacillaceae</taxon>
        <taxon>Halalkalibacter</taxon>
    </lineage>
</organism>
<dbReference type="Proteomes" id="UP000030832">
    <property type="component" value="Unassembled WGS sequence"/>
</dbReference>
<dbReference type="STRING" id="333138.LQ50_06845"/>
<proteinExistence type="predicted"/>
<dbReference type="OrthoDB" id="2968672at2"/>
<accession>A0A0B0IDZ8</accession>
<sequence length="148" mass="16794">MVKPATILANVLIFISIFSPIVSANSDFTENNDLQDLHIVPFQNTGVVQIQVGGKRELDVYHEVRQNDLFVECFVNHFSFNHEKAGALHQEGEGHIRLYINDEHVGTLYEPAFLIEDLSSGEYEIRVVVVKNDLTSYELEESFVVTIN</sequence>
<comment type="caution">
    <text evidence="2">The sequence shown here is derived from an EMBL/GenBank/DDBJ whole genome shotgun (WGS) entry which is preliminary data.</text>
</comment>
<protein>
    <submittedName>
        <fullName evidence="2">Uncharacterized protein</fullName>
    </submittedName>
</protein>
<feature type="chain" id="PRO_5039053488" evidence="1">
    <location>
        <begin position="25"/>
        <end position="148"/>
    </location>
</feature>
<keyword evidence="3" id="KW-1185">Reference proteome</keyword>